<dbReference type="RefSeq" id="WP_066773193.1">
    <property type="nucleotide sequence ID" value="NZ_BMIP01000001.1"/>
</dbReference>
<evidence type="ECO:0000259" key="2">
    <source>
        <dbReference type="Pfam" id="PF03544"/>
    </source>
</evidence>
<gene>
    <name evidence="3" type="ORF">GCM10010990_06140</name>
</gene>
<dbReference type="Proteomes" id="UP000612349">
    <property type="component" value="Unassembled WGS sequence"/>
</dbReference>
<dbReference type="SUPFAM" id="SSF74653">
    <property type="entry name" value="TolA/TonB C-terminal domain"/>
    <property type="match status" value="1"/>
</dbReference>
<evidence type="ECO:0000256" key="1">
    <source>
        <dbReference type="SAM" id="SignalP"/>
    </source>
</evidence>
<keyword evidence="4" id="KW-1185">Reference proteome</keyword>
<feature type="signal peptide" evidence="1">
    <location>
        <begin position="1"/>
        <end position="24"/>
    </location>
</feature>
<accession>A0A917DQH7</accession>
<comment type="caution">
    <text evidence="3">The sequence shown here is derived from an EMBL/GenBank/DDBJ whole genome shotgun (WGS) entry which is preliminary data.</text>
</comment>
<name>A0A917DQH7_9SPHN</name>
<evidence type="ECO:0000313" key="3">
    <source>
        <dbReference type="EMBL" id="GGD59567.1"/>
    </source>
</evidence>
<keyword evidence="1" id="KW-0732">Signal</keyword>
<dbReference type="AlphaFoldDB" id="A0A917DQH7"/>
<dbReference type="Gene3D" id="3.30.1150.10">
    <property type="match status" value="1"/>
</dbReference>
<dbReference type="EMBL" id="BMIP01000001">
    <property type="protein sequence ID" value="GGD59567.1"/>
    <property type="molecule type" value="Genomic_DNA"/>
</dbReference>
<dbReference type="InterPro" id="IPR037682">
    <property type="entry name" value="TonB_C"/>
</dbReference>
<protein>
    <recommendedName>
        <fullName evidence="2">TonB C-terminal domain-containing protein</fullName>
    </recommendedName>
</protein>
<evidence type="ECO:0000313" key="4">
    <source>
        <dbReference type="Proteomes" id="UP000612349"/>
    </source>
</evidence>
<organism evidence="3 4">
    <name type="scientific">Croceicoccus mobilis</name>
    <dbReference type="NCBI Taxonomy" id="1703339"/>
    <lineage>
        <taxon>Bacteria</taxon>
        <taxon>Pseudomonadati</taxon>
        <taxon>Pseudomonadota</taxon>
        <taxon>Alphaproteobacteria</taxon>
        <taxon>Sphingomonadales</taxon>
        <taxon>Erythrobacteraceae</taxon>
        <taxon>Croceicoccus</taxon>
    </lineage>
</organism>
<reference evidence="3" key="2">
    <citation type="submission" date="2020-09" db="EMBL/GenBank/DDBJ databases">
        <authorList>
            <person name="Sun Q."/>
            <person name="Zhou Y."/>
        </authorList>
    </citation>
    <scope>NUCLEOTIDE SEQUENCE</scope>
    <source>
        <strain evidence="3">CGMCC 1.15360</strain>
    </source>
</reference>
<reference evidence="3" key="1">
    <citation type="journal article" date="2014" name="Int. J. Syst. Evol. Microbiol.">
        <title>Complete genome sequence of Corynebacterium casei LMG S-19264T (=DSM 44701T), isolated from a smear-ripened cheese.</title>
        <authorList>
            <consortium name="US DOE Joint Genome Institute (JGI-PGF)"/>
            <person name="Walter F."/>
            <person name="Albersmeier A."/>
            <person name="Kalinowski J."/>
            <person name="Ruckert C."/>
        </authorList>
    </citation>
    <scope>NUCLEOTIDE SEQUENCE</scope>
    <source>
        <strain evidence="3">CGMCC 1.15360</strain>
    </source>
</reference>
<feature type="chain" id="PRO_5037206901" description="TonB C-terminal domain-containing protein" evidence="1">
    <location>
        <begin position="25"/>
        <end position="306"/>
    </location>
</feature>
<dbReference type="Pfam" id="PF03544">
    <property type="entry name" value="TonB_C"/>
    <property type="match status" value="1"/>
</dbReference>
<proteinExistence type="predicted"/>
<sequence>MKIRNTPGLFAPLALLAQAPAATAQDAPIVLEPSSAWSVAAEPDRCVLVRTFGEGDDKVETNLGRRFPRDRVSFLMIGQHAKVQRIGSALNDPGPSNRIDFRFPENGPKGYYRAVSGDRDGVPLIFSEYLVNTAARDSAGDLTSQQIWEKYGFTVKNFAGTSGLLMEGLKRDLFLSTTTFDKAFAAMEKCQDMLLTHRGLDPEKESTRQTGPIMDRDLFKSLAREIQADYPDRAERDGRGAFVTLILKVDADGAVTNCTAGSTFDNPDLEQAACGIWQTGARYAPALYAQGEPFASYAIQRIIYRM</sequence>
<feature type="domain" description="TonB C-terminal" evidence="2">
    <location>
        <begin position="228"/>
        <end position="305"/>
    </location>
</feature>
<dbReference type="GO" id="GO:0055085">
    <property type="term" value="P:transmembrane transport"/>
    <property type="evidence" value="ECO:0007669"/>
    <property type="project" value="InterPro"/>
</dbReference>